<evidence type="ECO:0000256" key="7">
    <source>
        <dbReference type="ARBA" id="ARBA00023136"/>
    </source>
</evidence>
<dbReference type="PANTHER" id="PTHR22911:SF137">
    <property type="entry name" value="SOLUTE CARRIER FAMILY 35 MEMBER G2-RELATED"/>
    <property type="match status" value="1"/>
</dbReference>
<keyword evidence="3" id="KW-0813">Transport</keyword>
<comment type="similarity">
    <text evidence="2">Belongs to the EamA transporter family.</text>
</comment>
<keyword evidence="4" id="KW-1003">Cell membrane</keyword>
<feature type="transmembrane region" description="Helical" evidence="8">
    <location>
        <begin position="190"/>
        <end position="210"/>
    </location>
</feature>
<sequence>MTSTAKQSQATNLAKDSTSSHSGVFNALGAYLLWGFAPIYFKLLTEIAAGEILMHRVIWSCVFLLILVIVMKKWSQFIALCKQPKVMLNLGLSASFLAVNWFLFIWAVNNDHLLDASLGYYINPLFNVALGMIFFQEKLKRNQAIAVALAVIGVLVQLITIGSLPLISLALAGSFGIYGLLRKKLQVDSFIGLLIESLLMLPIALTYWFLFVESSTSNLLNNSSTLNFTLIMAGIVTTAPLLCFTAAAKRLTLTTLGFFQYLGPSIMFLLATFYYQETLKMAELTTFIFIWSALCIYSLDSLKQIKRKP</sequence>
<dbReference type="EMBL" id="CP034759">
    <property type="protein sequence ID" value="QBG37803.1"/>
    <property type="molecule type" value="Genomic_DNA"/>
</dbReference>
<dbReference type="RefSeq" id="WP_130604464.1">
    <property type="nucleotide sequence ID" value="NZ_CP034759.1"/>
</dbReference>
<feature type="transmembrane region" description="Helical" evidence="8">
    <location>
        <begin position="165"/>
        <end position="181"/>
    </location>
</feature>
<feature type="transmembrane region" description="Helical" evidence="8">
    <location>
        <begin position="230"/>
        <end position="248"/>
    </location>
</feature>
<feature type="transmembrane region" description="Helical" evidence="8">
    <location>
        <begin position="86"/>
        <end position="106"/>
    </location>
</feature>
<keyword evidence="6 8" id="KW-1133">Transmembrane helix</keyword>
<evidence type="ECO:0000256" key="8">
    <source>
        <dbReference type="SAM" id="Phobius"/>
    </source>
</evidence>
<evidence type="ECO:0000256" key="3">
    <source>
        <dbReference type="ARBA" id="ARBA00022448"/>
    </source>
</evidence>
<gene>
    <name evidence="10" type="primary">rarD</name>
    <name evidence="10" type="ORF">EMK97_11020</name>
</gene>
<feature type="transmembrane region" description="Helical" evidence="8">
    <location>
        <begin position="255"/>
        <end position="275"/>
    </location>
</feature>
<comment type="subcellular location">
    <subcellularLocation>
        <location evidence="1">Cell membrane</location>
        <topology evidence="1">Multi-pass membrane protein</topology>
    </subcellularLocation>
</comment>
<organism evidence="10 11">
    <name type="scientific">Litorilituus sediminis</name>
    <dbReference type="NCBI Taxonomy" id="718192"/>
    <lineage>
        <taxon>Bacteria</taxon>
        <taxon>Pseudomonadati</taxon>
        <taxon>Pseudomonadota</taxon>
        <taxon>Gammaproteobacteria</taxon>
        <taxon>Alteromonadales</taxon>
        <taxon>Colwelliaceae</taxon>
        <taxon>Litorilituus</taxon>
    </lineage>
</organism>
<feature type="transmembrane region" description="Helical" evidence="8">
    <location>
        <begin position="142"/>
        <end position="159"/>
    </location>
</feature>
<dbReference type="SUPFAM" id="SSF103481">
    <property type="entry name" value="Multidrug resistance efflux transporter EmrE"/>
    <property type="match status" value="2"/>
</dbReference>
<dbReference type="NCBIfam" id="TIGR00688">
    <property type="entry name" value="rarD"/>
    <property type="match status" value="1"/>
</dbReference>
<protein>
    <submittedName>
        <fullName evidence="10">EamA family transporter RarD</fullName>
    </submittedName>
</protein>
<keyword evidence="7 8" id="KW-0472">Membrane</keyword>
<feature type="transmembrane region" description="Helical" evidence="8">
    <location>
        <begin position="53"/>
        <end position="74"/>
    </location>
</feature>
<accession>A0A4P6P874</accession>
<feature type="transmembrane region" description="Helical" evidence="8">
    <location>
        <begin position="23"/>
        <end position="41"/>
    </location>
</feature>
<dbReference type="KEGG" id="lsd:EMK97_11020"/>
<keyword evidence="11" id="KW-1185">Reference proteome</keyword>
<dbReference type="PANTHER" id="PTHR22911">
    <property type="entry name" value="ACYL-MALONYL CONDENSING ENZYME-RELATED"/>
    <property type="match status" value="1"/>
</dbReference>
<evidence type="ECO:0000256" key="2">
    <source>
        <dbReference type="ARBA" id="ARBA00007362"/>
    </source>
</evidence>
<feature type="transmembrane region" description="Helical" evidence="8">
    <location>
        <begin position="281"/>
        <end position="299"/>
    </location>
</feature>
<evidence type="ECO:0000313" key="10">
    <source>
        <dbReference type="EMBL" id="QBG37803.1"/>
    </source>
</evidence>
<evidence type="ECO:0000256" key="5">
    <source>
        <dbReference type="ARBA" id="ARBA00022692"/>
    </source>
</evidence>
<reference evidence="10 11" key="1">
    <citation type="submission" date="2018-12" db="EMBL/GenBank/DDBJ databases">
        <title>Complete genome of Litorilituus sediminis.</title>
        <authorList>
            <person name="Liu A."/>
            <person name="Rong J."/>
        </authorList>
    </citation>
    <scope>NUCLEOTIDE SEQUENCE [LARGE SCALE GENOMIC DNA]</scope>
    <source>
        <strain evidence="10 11">JCM 17549</strain>
    </source>
</reference>
<dbReference type="Proteomes" id="UP000290244">
    <property type="component" value="Chromosome"/>
</dbReference>
<evidence type="ECO:0000313" key="11">
    <source>
        <dbReference type="Proteomes" id="UP000290244"/>
    </source>
</evidence>
<dbReference type="OrthoDB" id="369870at2"/>
<dbReference type="InterPro" id="IPR004626">
    <property type="entry name" value="RarD"/>
</dbReference>
<evidence type="ECO:0000256" key="1">
    <source>
        <dbReference type="ARBA" id="ARBA00004651"/>
    </source>
</evidence>
<feature type="domain" description="EamA" evidence="9">
    <location>
        <begin position="22"/>
        <end position="156"/>
    </location>
</feature>
<dbReference type="AlphaFoldDB" id="A0A4P6P874"/>
<evidence type="ECO:0000259" key="9">
    <source>
        <dbReference type="Pfam" id="PF00892"/>
    </source>
</evidence>
<name>A0A4P6P874_9GAMM</name>
<dbReference type="GO" id="GO:0005886">
    <property type="term" value="C:plasma membrane"/>
    <property type="evidence" value="ECO:0007669"/>
    <property type="project" value="UniProtKB-SubCell"/>
</dbReference>
<proteinExistence type="inferred from homology"/>
<evidence type="ECO:0000256" key="6">
    <source>
        <dbReference type="ARBA" id="ARBA00022989"/>
    </source>
</evidence>
<keyword evidence="5 8" id="KW-0812">Transmembrane</keyword>
<dbReference type="InterPro" id="IPR037185">
    <property type="entry name" value="EmrE-like"/>
</dbReference>
<evidence type="ECO:0000256" key="4">
    <source>
        <dbReference type="ARBA" id="ARBA00022475"/>
    </source>
</evidence>
<feature type="transmembrane region" description="Helical" evidence="8">
    <location>
        <begin position="118"/>
        <end position="135"/>
    </location>
</feature>
<dbReference type="InterPro" id="IPR000620">
    <property type="entry name" value="EamA_dom"/>
</dbReference>
<dbReference type="Pfam" id="PF00892">
    <property type="entry name" value="EamA"/>
    <property type="match status" value="1"/>
</dbReference>